<proteinExistence type="predicted"/>
<gene>
    <name evidence="1" type="ordered locus">Mfla_2699</name>
</gene>
<dbReference type="KEGG" id="mfa:Mfla_2699"/>
<dbReference type="HOGENOM" id="CLU_529772_0_0_4"/>
<dbReference type="AlphaFoldDB" id="Q1GXS5"/>
<reference evidence="1 2" key="1">
    <citation type="submission" date="2006-03" db="EMBL/GenBank/DDBJ databases">
        <title>Complete sequence of Methylobacillus flagellatus KT.</title>
        <authorList>
            <consortium name="US DOE Joint Genome Institute"/>
            <person name="Copeland A."/>
            <person name="Lucas S."/>
            <person name="Lapidus A."/>
            <person name="Barry K."/>
            <person name="Detter J.C."/>
            <person name="Glavina del Rio T."/>
            <person name="Hammon N."/>
            <person name="Israni S."/>
            <person name="Dalin E."/>
            <person name="Tice H."/>
            <person name="Pitluck S."/>
            <person name="Brettin T."/>
            <person name="Bruce D."/>
            <person name="Han C."/>
            <person name="Tapia R."/>
            <person name="Saunders E."/>
            <person name="Gilna P."/>
            <person name="Schmutz J."/>
            <person name="Larimer F."/>
            <person name="Land M."/>
            <person name="Kyrpides N."/>
            <person name="Anderson I."/>
            <person name="Richardson P."/>
        </authorList>
    </citation>
    <scope>NUCLEOTIDE SEQUENCE [LARGE SCALE GENOMIC DNA]</scope>
    <source>
        <strain evidence="2">KT / ATCC 51484 / DSM 6875</strain>
    </source>
</reference>
<accession>Q1GXS5</accession>
<dbReference type="STRING" id="265072.Mfla_2699"/>
<dbReference type="EMBL" id="CP000284">
    <property type="protein sequence ID" value="ABE50962.1"/>
    <property type="molecule type" value="Genomic_DNA"/>
</dbReference>
<dbReference type="RefSeq" id="WP_011480915.1">
    <property type="nucleotide sequence ID" value="NC_007947.1"/>
</dbReference>
<evidence type="ECO:0000313" key="2">
    <source>
        <dbReference type="Proteomes" id="UP000002440"/>
    </source>
</evidence>
<name>Q1GXS5_METFK</name>
<protein>
    <submittedName>
        <fullName evidence="1">Uncharacterized protein</fullName>
    </submittedName>
</protein>
<organism evidence="1 2">
    <name type="scientific">Methylobacillus flagellatus (strain ATCC 51484 / DSM 6875 / VKM B-1610 / KT)</name>
    <dbReference type="NCBI Taxonomy" id="265072"/>
    <lineage>
        <taxon>Bacteria</taxon>
        <taxon>Pseudomonadati</taxon>
        <taxon>Pseudomonadota</taxon>
        <taxon>Betaproteobacteria</taxon>
        <taxon>Nitrosomonadales</taxon>
        <taxon>Methylophilaceae</taxon>
        <taxon>Methylobacillus</taxon>
    </lineage>
</organism>
<keyword evidence="2" id="KW-1185">Reference proteome</keyword>
<dbReference type="Proteomes" id="UP000002440">
    <property type="component" value="Chromosome"/>
</dbReference>
<evidence type="ECO:0000313" key="1">
    <source>
        <dbReference type="EMBL" id="ABE50962.1"/>
    </source>
</evidence>
<sequence>MAELMMGLHTDAQGKVSKKEIAVDAQGRIMTTGTGGGDMSIEEVKTGLEGLSGDSRLDVLAVKGAAHQTADENGKPVITSGGVDYALTPNASIGKGKNYLIYPGVTILSMTGLATTDFQYGGSTSVRSMDTDNKWFPGSTQVFDVTNTGGSGAGLNITRNLPAPVAALGEAPNMCIPIWVEDYTKMGSVEIRFSMDDIAFDNYYRATWGVNPNGNNSLKRNGWHFAFFAPSDFVAVGSPTWEMTINAVRFYQLNASGVTAPNGGHVKYDSIIFNYRAMANFCYMIDGTQESLGSFVRPLCNSLGIPLTVSLTVQNIIGQPGYVSLETLHGMAREGTTFVPRNPIRVGDPGATTNAQVSAGLKASQDYIRTIFRGVVPDATIERWLRHWTCANGVNAFTQGDRSLFDYLAEHNGIVTARTTDTTNGPMMIPQGYGQDNLHQMPIIDGWPQADSVFMASLDKTIARNAMAIAFTHGVDHNTIVTYKNLEARLKYAKAKAAAGLLKFRTLPDWYDGL</sequence>